<name>A0A0F7V8X4_PENBI</name>
<gene>
    <name evidence="1" type="ORF">PMG11_03068</name>
</gene>
<dbReference type="Proteomes" id="UP000042958">
    <property type="component" value="Unassembled WGS sequence"/>
</dbReference>
<dbReference type="AlphaFoldDB" id="A0A0F7V8X4"/>
<accession>A0A0F7V8X4</accession>
<organism evidence="1 2">
    <name type="scientific">Penicillium brasilianum</name>
    <dbReference type="NCBI Taxonomy" id="104259"/>
    <lineage>
        <taxon>Eukaryota</taxon>
        <taxon>Fungi</taxon>
        <taxon>Dikarya</taxon>
        <taxon>Ascomycota</taxon>
        <taxon>Pezizomycotina</taxon>
        <taxon>Eurotiomycetes</taxon>
        <taxon>Eurotiomycetidae</taxon>
        <taxon>Eurotiales</taxon>
        <taxon>Aspergillaceae</taxon>
        <taxon>Penicillium</taxon>
    </lineage>
</organism>
<protein>
    <submittedName>
        <fullName evidence="1">Uncharacterized protein</fullName>
    </submittedName>
</protein>
<evidence type="ECO:0000313" key="2">
    <source>
        <dbReference type="Proteomes" id="UP000042958"/>
    </source>
</evidence>
<dbReference type="OrthoDB" id="4232400at2759"/>
<sequence>MPSQTDCLQPPLSPAERQIVKSYGGWTQFLLSFGLKPWKDDDEEEGMRILRAFAADNGEDSE</sequence>
<proteinExistence type="predicted"/>
<dbReference type="EMBL" id="CDHK01000003">
    <property type="protein sequence ID" value="CEO58338.1"/>
    <property type="molecule type" value="Genomic_DNA"/>
</dbReference>
<keyword evidence="2" id="KW-1185">Reference proteome</keyword>
<evidence type="ECO:0000313" key="1">
    <source>
        <dbReference type="EMBL" id="CEO58338.1"/>
    </source>
</evidence>
<reference evidence="2" key="1">
    <citation type="journal article" date="2015" name="Genome Announc.">
        <title>Draft genome sequence of the fungus Penicillium brasilianum MG11.</title>
        <authorList>
            <person name="Horn F."/>
            <person name="Linde J."/>
            <person name="Mattern D.J."/>
            <person name="Walther G."/>
            <person name="Guthke R."/>
            <person name="Brakhage A.A."/>
            <person name="Valiante V."/>
        </authorList>
    </citation>
    <scope>NUCLEOTIDE SEQUENCE [LARGE SCALE GENOMIC DNA]</scope>
    <source>
        <strain evidence="2">MG11</strain>
    </source>
</reference>